<proteinExistence type="predicted"/>
<dbReference type="PANTHER" id="PTHR47219:SF9">
    <property type="entry name" value="GTPASE ACTIVATING PROTEIN AND CENTROSOME-ASSOCIATED, ISOFORM B"/>
    <property type="match status" value="1"/>
</dbReference>
<organism evidence="3 4">
    <name type="scientific">Rhizoclosmatium globosum</name>
    <dbReference type="NCBI Taxonomy" id="329046"/>
    <lineage>
        <taxon>Eukaryota</taxon>
        <taxon>Fungi</taxon>
        <taxon>Fungi incertae sedis</taxon>
        <taxon>Chytridiomycota</taxon>
        <taxon>Chytridiomycota incertae sedis</taxon>
        <taxon>Chytridiomycetes</taxon>
        <taxon>Chytridiales</taxon>
        <taxon>Chytriomycetaceae</taxon>
        <taxon>Rhizoclosmatium</taxon>
    </lineage>
</organism>
<dbReference type="STRING" id="329046.A0A1Y2CB39"/>
<dbReference type="OrthoDB" id="159449at2759"/>
<protein>
    <submittedName>
        <fullName evidence="3">TBC-domain-containing protein</fullName>
    </submittedName>
</protein>
<dbReference type="SMART" id="SM00164">
    <property type="entry name" value="TBC"/>
    <property type="match status" value="1"/>
</dbReference>
<dbReference type="FunFam" id="1.10.472.80:FF:000008">
    <property type="entry name" value="TBC1 domain family member 10A"/>
    <property type="match status" value="1"/>
</dbReference>
<accession>A0A1Y2CB39</accession>
<dbReference type="InterPro" id="IPR000195">
    <property type="entry name" value="Rab-GAP-TBC_dom"/>
</dbReference>
<comment type="caution">
    <text evidence="3">The sequence shown here is derived from an EMBL/GenBank/DDBJ whole genome shotgun (WGS) entry which is preliminary data.</text>
</comment>
<dbReference type="Gene3D" id="1.10.472.80">
    <property type="entry name" value="Ypt/Rab-GAP domain of gyp1p, domain 3"/>
    <property type="match status" value="1"/>
</dbReference>
<dbReference type="AlphaFoldDB" id="A0A1Y2CB39"/>
<dbReference type="PROSITE" id="PS50086">
    <property type="entry name" value="TBC_RABGAP"/>
    <property type="match status" value="1"/>
</dbReference>
<dbReference type="Proteomes" id="UP000193642">
    <property type="component" value="Unassembled WGS sequence"/>
</dbReference>
<feature type="compositionally biased region" description="Low complexity" evidence="1">
    <location>
        <begin position="38"/>
        <end position="52"/>
    </location>
</feature>
<dbReference type="GO" id="GO:0005096">
    <property type="term" value="F:GTPase activator activity"/>
    <property type="evidence" value="ECO:0007669"/>
    <property type="project" value="TreeGrafter"/>
</dbReference>
<gene>
    <name evidence="3" type="ORF">BCR33DRAFT_785312</name>
</gene>
<dbReference type="FunFam" id="1.10.8.270:FF:000016">
    <property type="entry name" value="TBC1 domain family member 2A"/>
    <property type="match status" value="1"/>
</dbReference>
<name>A0A1Y2CB39_9FUNG</name>
<dbReference type="SUPFAM" id="SSF47923">
    <property type="entry name" value="Ypt/Rab-GAP domain of gyp1p"/>
    <property type="match status" value="2"/>
</dbReference>
<dbReference type="Gene3D" id="1.10.10.750">
    <property type="entry name" value="Ypt/Rab-GAP domain of gyp1p, domain 1"/>
    <property type="match status" value="1"/>
</dbReference>
<feature type="region of interest" description="Disordered" evidence="1">
    <location>
        <begin position="38"/>
        <end position="57"/>
    </location>
</feature>
<dbReference type="PANTHER" id="PTHR47219">
    <property type="entry name" value="RAB GTPASE-ACTIVATING PROTEIN 1-LIKE"/>
    <property type="match status" value="1"/>
</dbReference>
<dbReference type="InterPro" id="IPR035969">
    <property type="entry name" value="Rab-GAP_TBC_sf"/>
</dbReference>
<evidence type="ECO:0000259" key="2">
    <source>
        <dbReference type="PROSITE" id="PS50086"/>
    </source>
</evidence>
<evidence type="ECO:0000256" key="1">
    <source>
        <dbReference type="SAM" id="MobiDB-lite"/>
    </source>
</evidence>
<evidence type="ECO:0000313" key="4">
    <source>
        <dbReference type="Proteomes" id="UP000193642"/>
    </source>
</evidence>
<sequence>MNNVPPLPPVPVPVQTQVDEYGFHVPIKKEVRGSVASDFASSPSSKAKSTVADSNSSLAGITRSKSLRYSLKGLPRSDTGEGSMGFGRKLSRALSLKISNSNGSISPAGPVIPIDPAIIEKEKTWLRVLDAGDLKNPQNIKQVKKLCREGIPGSLRGRVWIALTQQKHLRDHELYQSLMEKQKAMDSIEIFDVIERDVARCYPQHVMFIDKDGDGINNLRNILRTYALYNPVLGYTQGMGFIVGMLLMHIPNPEDAFWVLVSMLEGVCKGFYESDLKRVRMDAKVFDMLVKNMDPRLAKYFEANQIDGLMYIPQWFLTIFTSTLPWPSVLRIWDMFLCEGSKALFRMGLAVLQTCKQHLLTKCPTTSEALSYILHIPQDDAKFSPEPLSKAMMRIRLRSRNLEKIRQIVEENGI</sequence>
<reference evidence="3 4" key="1">
    <citation type="submission" date="2016-07" db="EMBL/GenBank/DDBJ databases">
        <title>Pervasive Adenine N6-methylation of Active Genes in Fungi.</title>
        <authorList>
            <consortium name="DOE Joint Genome Institute"/>
            <person name="Mondo S.J."/>
            <person name="Dannebaum R.O."/>
            <person name="Kuo R.C."/>
            <person name="Labutti K."/>
            <person name="Haridas S."/>
            <person name="Kuo A."/>
            <person name="Salamov A."/>
            <person name="Ahrendt S.R."/>
            <person name="Lipzen A."/>
            <person name="Sullivan W."/>
            <person name="Andreopoulos W.B."/>
            <person name="Clum A."/>
            <person name="Lindquist E."/>
            <person name="Daum C."/>
            <person name="Ramamoorthy G.K."/>
            <person name="Gryganskyi A."/>
            <person name="Culley D."/>
            <person name="Magnuson J.K."/>
            <person name="James T.Y."/>
            <person name="O'Malley M.A."/>
            <person name="Stajich J.E."/>
            <person name="Spatafora J.W."/>
            <person name="Visel A."/>
            <person name="Grigoriev I.V."/>
        </authorList>
    </citation>
    <scope>NUCLEOTIDE SEQUENCE [LARGE SCALE GENOMIC DNA]</scope>
    <source>
        <strain evidence="3 4">JEL800</strain>
    </source>
</reference>
<evidence type="ECO:0000313" key="3">
    <source>
        <dbReference type="EMBL" id="ORY44064.1"/>
    </source>
</evidence>
<dbReference type="EMBL" id="MCGO01000023">
    <property type="protein sequence ID" value="ORY44064.1"/>
    <property type="molecule type" value="Genomic_DNA"/>
</dbReference>
<feature type="domain" description="Rab-GAP TBC" evidence="2">
    <location>
        <begin position="150"/>
        <end position="340"/>
    </location>
</feature>
<dbReference type="Pfam" id="PF00566">
    <property type="entry name" value="RabGAP-TBC"/>
    <property type="match status" value="1"/>
</dbReference>
<dbReference type="Gene3D" id="1.10.8.270">
    <property type="entry name" value="putative rabgap domain of human tbc1 domain family member 14 like domains"/>
    <property type="match status" value="1"/>
</dbReference>
<dbReference type="InterPro" id="IPR050302">
    <property type="entry name" value="Rab_GAP_TBC_domain"/>
</dbReference>
<keyword evidence="4" id="KW-1185">Reference proteome</keyword>
<dbReference type="GO" id="GO:0031267">
    <property type="term" value="F:small GTPase binding"/>
    <property type="evidence" value="ECO:0007669"/>
    <property type="project" value="TreeGrafter"/>
</dbReference>